<feature type="compositionally biased region" description="Basic residues" evidence="2">
    <location>
        <begin position="465"/>
        <end position="481"/>
    </location>
</feature>
<dbReference type="SMART" id="SM00220">
    <property type="entry name" value="S_TKc"/>
    <property type="match status" value="1"/>
</dbReference>
<feature type="region of interest" description="Disordered" evidence="2">
    <location>
        <begin position="437"/>
        <end position="540"/>
    </location>
</feature>
<evidence type="ECO:0000256" key="2">
    <source>
        <dbReference type="SAM" id="MobiDB-lite"/>
    </source>
</evidence>
<evidence type="ECO:0000259" key="3">
    <source>
        <dbReference type="PROSITE" id="PS50011"/>
    </source>
</evidence>
<evidence type="ECO:0000256" key="1">
    <source>
        <dbReference type="ARBA" id="ARBA00012513"/>
    </source>
</evidence>
<dbReference type="GO" id="GO:0005524">
    <property type="term" value="F:ATP binding"/>
    <property type="evidence" value="ECO:0007669"/>
    <property type="project" value="InterPro"/>
</dbReference>
<dbReference type="InterPro" id="IPR050235">
    <property type="entry name" value="CK1_Ser-Thr_kinase"/>
</dbReference>
<keyword evidence="5" id="KW-1185">Reference proteome</keyword>
<keyword evidence="4" id="KW-0808">Transferase</keyword>
<dbReference type="PANTHER" id="PTHR11909">
    <property type="entry name" value="CASEIN KINASE-RELATED"/>
    <property type="match status" value="1"/>
</dbReference>
<dbReference type="PROSITE" id="PS50011">
    <property type="entry name" value="PROTEIN_KINASE_DOM"/>
    <property type="match status" value="1"/>
</dbReference>
<protein>
    <recommendedName>
        <fullName evidence="1">non-specific serine/threonine protein kinase</fullName>
        <ecNumber evidence="1">2.7.11.1</ecNumber>
    </recommendedName>
</protein>
<dbReference type="Pfam" id="PF00069">
    <property type="entry name" value="Pkinase"/>
    <property type="match status" value="1"/>
</dbReference>
<dbReference type="PROSITE" id="PS00108">
    <property type="entry name" value="PROTEIN_KINASE_ST"/>
    <property type="match status" value="1"/>
</dbReference>
<dbReference type="AlphaFoldDB" id="A0A195CBN5"/>
<sequence length="540" mass="61344">MAAKAAKRIPKKKKGYQMPEPIPDGEILKDISKGQWILGKSIGVGGFGEVYSAAPYSGKIPKHYPNVIKIEPHGNGPLFVEMHFYMRNCKSEEISSWKNKKKLAALGIPRYVASGSHEYKNTKYRFLVIDRYGKDLWKIFEENNKQFPEHIVYKLSLQIIDILEYIHHKNYVHADIKGENLLLGLNSYDQVYLVDFGLASRCTSSTELKVDPKKAHNGTLQYISRDAHMGVPTCRGDIEILSYNMILWLCGSLPWQKLLNPATVQKEKENAFNNIDSFLNKCFHGSVPQAVHKFMTLLASIKFNEIPSYEKLKETLIVGLKQLSHKPDGKLKLDSIGTPIQQNMPKHTPQKIKKSINNGISIRKSPRMKHLNTPSSIRNPRESTIGVVMDKKRCNIKDIAKALDDMDSDGEYDIQILKKIKKTELVEKANKIVKNKAPSRRKKVSIDSINESEEDSNIELLPKPNKTRQKKPTINKTRQKVKSLNDSETTSETEITPKRTKSRPIATIRSKGSTTNRLRSKKIVPTTYAETGSDEDMFDT</sequence>
<dbReference type="Gene3D" id="1.10.510.10">
    <property type="entry name" value="Transferase(Phosphotransferase) domain 1"/>
    <property type="match status" value="1"/>
</dbReference>
<feature type="compositionally biased region" description="Polar residues" evidence="2">
    <location>
        <begin position="482"/>
        <end position="494"/>
    </location>
</feature>
<feature type="domain" description="Protein kinase" evidence="3">
    <location>
        <begin position="36"/>
        <end position="317"/>
    </location>
</feature>
<name>A0A195CBN5_9HYME</name>
<dbReference type="EMBL" id="KQ978068">
    <property type="protein sequence ID" value="KYM97523.1"/>
    <property type="molecule type" value="Genomic_DNA"/>
</dbReference>
<dbReference type="OrthoDB" id="2687620at2759"/>
<dbReference type="InterPro" id="IPR000719">
    <property type="entry name" value="Prot_kinase_dom"/>
</dbReference>
<dbReference type="InterPro" id="IPR011009">
    <property type="entry name" value="Kinase-like_dom_sf"/>
</dbReference>
<dbReference type="CDD" id="cd14015">
    <property type="entry name" value="STKc_VRK"/>
    <property type="match status" value="1"/>
</dbReference>
<evidence type="ECO:0000313" key="5">
    <source>
        <dbReference type="Proteomes" id="UP000078542"/>
    </source>
</evidence>
<dbReference type="STRING" id="456900.A0A195CBN5"/>
<gene>
    <name evidence="4" type="ORF">ALC62_11817</name>
</gene>
<dbReference type="InterPro" id="IPR008271">
    <property type="entry name" value="Ser/Thr_kinase_AS"/>
</dbReference>
<reference evidence="4 5" key="1">
    <citation type="submission" date="2016-03" db="EMBL/GenBank/DDBJ databases">
        <title>Cyphomyrmex costatus WGS genome.</title>
        <authorList>
            <person name="Nygaard S."/>
            <person name="Hu H."/>
            <person name="Boomsma J."/>
            <person name="Zhang G."/>
        </authorList>
    </citation>
    <scope>NUCLEOTIDE SEQUENCE [LARGE SCALE GENOMIC DNA]</scope>
    <source>
        <strain evidence="4">MS0001</strain>
        <tissue evidence="4">Whole body</tissue>
    </source>
</reference>
<accession>A0A195CBN5</accession>
<keyword evidence="4" id="KW-0418">Kinase</keyword>
<proteinExistence type="predicted"/>
<dbReference type="KEGG" id="ccoa:108778305"/>
<dbReference type="GO" id="GO:0004674">
    <property type="term" value="F:protein serine/threonine kinase activity"/>
    <property type="evidence" value="ECO:0007669"/>
    <property type="project" value="UniProtKB-EC"/>
</dbReference>
<evidence type="ECO:0000313" key="4">
    <source>
        <dbReference type="EMBL" id="KYM97523.1"/>
    </source>
</evidence>
<dbReference type="Proteomes" id="UP000078542">
    <property type="component" value="Unassembled WGS sequence"/>
</dbReference>
<dbReference type="SUPFAM" id="SSF56112">
    <property type="entry name" value="Protein kinase-like (PK-like)"/>
    <property type="match status" value="1"/>
</dbReference>
<organism evidence="4 5">
    <name type="scientific">Cyphomyrmex costatus</name>
    <dbReference type="NCBI Taxonomy" id="456900"/>
    <lineage>
        <taxon>Eukaryota</taxon>
        <taxon>Metazoa</taxon>
        <taxon>Ecdysozoa</taxon>
        <taxon>Arthropoda</taxon>
        <taxon>Hexapoda</taxon>
        <taxon>Insecta</taxon>
        <taxon>Pterygota</taxon>
        <taxon>Neoptera</taxon>
        <taxon>Endopterygota</taxon>
        <taxon>Hymenoptera</taxon>
        <taxon>Apocrita</taxon>
        <taxon>Aculeata</taxon>
        <taxon>Formicoidea</taxon>
        <taxon>Formicidae</taxon>
        <taxon>Myrmicinae</taxon>
        <taxon>Cyphomyrmex</taxon>
    </lineage>
</organism>
<dbReference type="EC" id="2.7.11.1" evidence="1"/>